<dbReference type="AlphaFoldDB" id="M8A7Y8"/>
<reference evidence="1" key="1">
    <citation type="journal article" date="2013" name="Nature">
        <title>Draft genome of the wheat A-genome progenitor Triticum urartu.</title>
        <authorList>
            <person name="Ling H.Q."/>
            <person name="Zhao S."/>
            <person name="Liu D."/>
            <person name="Wang J."/>
            <person name="Sun H."/>
            <person name="Zhang C."/>
            <person name="Fan H."/>
            <person name="Li D."/>
            <person name="Dong L."/>
            <person name="Tao Y."/>
            <person name="Gao C."/>
            <person name="Wu H."/>
            <person name="Li Y."/>
            <person name="Cui Y."/>
            <person name="Guo X."/>
            <person name="Zheng S."/>
            <person name="Wang B."/>
            <person name="Yu K."/>
            <person name="Liang Q."/>
            <person name="Yang W."/>
            <person name="Lou X."/>
            <person name="Chen J."/>
            <person name="Feng M."/>
            <person name="Jian J."/>
            <person name="Zhang X."/>
            <person name="Luo G."/>
            <person name="Jiang Y."/>
            <person name="Liu J."/>
            <person name="Wang Z."/>
            <person name="Sha Y."/>
            <person name="Zhang B."/>
            <person name="Wu H."/>
            <person name="Tang D."/>
            <person name="Shen Q."/>
            <person name="Xue P."/>
            <person name="Zou S."/>
            <person name="Wang X."/>
            <person name="Liu X."/>
            <person name="Wang F."/>
            <person name="Yang Y."/>
            <person name="An X."/>
            <person name="Dong Z."/>
            <person name="Zhang K."/>
            <person name="Zhang X."/>
            <person name="Luo M.C."/>
            <person name="Dvorak J."/>
            <person name="Tong Y."/>
            <person name="Wang J."/>
            <person name="Yang H."/>
            <person name="Li Z."/>
            <person name="Wang D."/>
            <person name="Zhang A."/>
            <person name="Wang J."/>
        </authorList>
    </citation>
    <scope>NUCLEOTIDE SEQUENCE</scope>
</reference>
<dbReference type="EMBL" id="KD156305">
    <property type="protein sequence ID" value="EMS56554.1"/>
    <property type="molecule type" value="Genomic_DNA"/>
</dbReference>
<sequence>MAVVVCDAGGSGVVKAGIVVDASADEAEQPGGEAAEAGEQEDEVEKQPGHLAL</sequence>
<evidence type="ECO:0000313" key="1">
    <source>
        <dbReference type="EMBL" id="EMS56554.1"/>
    </source>
</evidence>
<protein>
    <submittedName>
        <fullName evidence="1">Uncharacterized protein</fullName>
    </submittedName>
</protein>
<proteinExistence type="predicted"/>
<name>M8A7Y8_TRIUA</name>
<gene>
    <name evidence="1" type="ORF">TRIUR3_06907</name>
</gene>
<accession>M8A7Y8</accession>
<organism evidence="1">
    <name type="scientific">Triticum urartu</name>
    <name type="common">Red wild einkorn</name>
    <name type="synonym">Crithodium urartu</name>
    <dbReference type="NCBI Taxonomy" id="4572"/>
    <lineage>
        <taxon>Eukaryota</taxon>
        <taxon>Viridiplantae</taxon>
        <taxon>Streptophyta</taxon>
        <taxon>Embryophyta</taxon>
        <taxon>Tracheophyta</taxon>
        <taxon>Spermatophyta</taxon>
        <taxon>Magnoliopsida</taxon>
        <taxon>Liliopsida</taxon>
        <taxon>Poales</taxon>
        <taxon>Poaceae</taxon>
        <taxon>BOP clade</taxon>
        <taxon>Pooideae</taxon>
        <taxon>Triticodae</taxon>
        <taxon>Triticeae</taxon>
        <taxon>Triticinae</taxon>
        <taxon>Triticum</taxon>
    </lineage>
</organism>